<evidence type="ECO:0000256" key="8">
    <source>
        <dbReference type="ARBA" id="ARBA00022741"/>
    </source>
</evidence>
<evidence type="ECO:0000256" key="1">
    <source>
        <dbReference type="ARBA" id="ARBA00001946"/>
    </source>
</evidence>
<dbReference type="Pfam" id="PF14681">
    <property type="entry name" value="UPRTase"/>
    <property type="match status" value="1"/>
</dbReference>
<dbReference type="CDD" id="cd06223">
    <property type="entry name" value="PRTases_typeI"/>
    <property type="match status" value="1"/>
</dbReference>
<dbReference type="OMA" id="ISTHPCL"/>
<evidence type="ECO:0000256" key="3">
    <source>
        <dbReference type="ARBA" id="ARBA00009516"/>
    </source>
</evidence>
<gene>
    <name evidence="12" type="ORF">JI435_159900</name>
</gene>
<dbReference type="Proteomes" id="UP000663193">
    <property type="component" value="Chromosome 15"/>
</dbReference>
<evidence type="ECO:0000256" key="5">
    <source>
        <dbReference type="ARBA" id="ARBA00022533"/>
    </source>
</evidence>
<dbReference type="GO" id="GO:0005525">
    <property type="term" value="F:GTP binding"/>
    <property type="evidence" value="ECO:0007669"/>
    <property type="project" value="UniProtKB-KW"/>
</dbReference>
<comment type="pathway">
    <text evidence="2">Pyrimidine metabolism; UMP biosynthesis via salvage pathway; UMP from uracil: step 1/1.</text>
</comment>
<evidence type="ECO:0000256" key="9">
    <source>
        <dbReference type="ARBA" id="ARBA00023134"/>
    </source>
</evidence>
<dbReference type="AlphaFoldDB" id="A0A7U2FEC4"/>
<dbReference type="InterPro" id="IPR050054">
    <property type="entry name" value="UPRTase/APRTase"/>
</dbReference>
<proteinExistence type="inferred from homology"/>
<dbReference type="KEGG" id="pno:SNOG_15990"/>
<dbReference type="EMBL" id="CP069037">
    <property type="protein sequence ID" value="QRD03721.1"/>
    <property type="molecule type" value="Genomic_DNA"/>
</dbReference>
<organism evidence="12 13">
    <name type="scientific">Phaeosphaeria nodorum (strain SN15 / ATCC MYA-4574 / FGSC 10173)</name>
    <name type="common">Glume blotch fungus</name>
    <name type="synonym">Parastagonospora nodorum</name>
    <dbReference type="NCBI Taxonomy" id="321614"/>
    <lineage>
        <taxon>Eukaryota</taxon>
        <taxon>Fungi</taxon>
        <taxon>Dikarya</taxon>
        <taxon>Ascomycota</taxon>
        <taxon>Pezizomycotina</taxon>
        <taxon>Dothideomycetes</taxon>
        <taxon>Pleosporomycetidae</taxon>
        <taxon>Pleosporales</taxon>
        <taxon>Pleosporineae</taxon>
        <taxon>Phaeosphaeriaceae</taxon>
        <taxon>Parastagonospora</taxon>
    </lineage>
</organism>
<dbReference type="EC" id="2.4.2.9" evidence="4"/>
<evidence type="ECO:0000313" key="13">
    <source>
        <dbReference type="Proteomes" id="UP000663193"/>
    </source>
</evidence>
<keyword evidence="13" id="KW-1185">Reference proteome</keyword>
<dbReference type="VEuPathDB" id="FungiDB:JI435_159900"/>
<dbReference type="InterPro" id="IPR000836">
    <property type="entry name" value="PRTase_dom"/>
</dbReference>
<evidence type="ECO:0000256" key="7">
    <source>
        <dbReference type="ARBA" id="ARBA00022679"/>
    </source>
</evidence>
<dbReference type="FunFam" id="3.40.50.2020:FF:000049">
    <property type="entry name" value="Putative uracil phosphoribosyltransferase urg2"/>
    <property type="match status" value="1"/>
</dbReference>
<evidence type="ECO:0000256" key="10">
    <source>
        <dbReference type="SAM" id="MobiDB-lite"/>
    </source>
</evidence>
<keyword evidence="6" id="KW-0328">Glycosyltransferase</keyword>
<dbReference type="RefSeq" id="XP_001806121.1">
    <property type="nucleotide sequence ID" value="XM_001806069.1"/>
</dbReference>
<dbReference type="InterPro" id="IPR029057">
    <property type="entry name" value="PRTase-like"/>
</dbReference>
<sequence>MAPSDLPKNAHVSVHPCLQAKLSQLRSASTGSRDAQTLVHEIALMVGYEALGASLTAQQQGTDKSPLGYSYPTHTTSPSPSSISLVPILRSGLSMTTALSSLLPAPVPIHHLGLYREKSTLQPVEYYNNLPYHTATSNTPIPDLAIICDPIIATGATCCAAIDTLKDWGVKRILVVSVLAAVEGLRKACEEWEEGVEVWVGGCDEGVDERGMIKPGLGDIGDRLFLTIGK</sequence>
<name>A0A7U2FEC4_PHANO</name>
<keyword evidence="7" id="KW-0808">Transferase</keyword>
<evidence type="ECO:0000256" key="2">
    <source>
        <dbReference type="ARBA" id="ARBA00005180"/>
    </source>
</evidence>
<feature type="region of interest" description="Disordered" evidence="10">
    <location>
        <begin position="57"/>
        <end position="78"/>
    </location>
</feature>
<accession>A0A7U2FEC4</accession>
<protein>
    <recommendedName>
        <fullName evidence="4">uracil phosphoribosyltransferase</fullName>
        <ecNumber evidence="4">2.4.2.9</ecNumber>
    </recommendedName>
</protein>
<dbReference type="NCBIfam" id="NF001097">
    <property type="entry name" value="PRK00129.1"/>
    <property type="match status" value="1"/>
</dbReference>
<dbReference type="PANTHER" id="PTHR32315">
    <property type="entry name" value="ADENINE PHOSPHORIBOSYLTRANSFERASE"/>
    <property type="match status" value="1"/>
</dbReference>
<dbReference type="OrthoDB" id="10257085at2759"/>
<evidence type="ECO:0000256" key="4">
    <source>
        <dbReference type="ARBA" id="ARBA00011894"/>
    </source>
</evidence>
<dbReference type="GO" id="GO:0004845">
    <property type="term" value="F:uracil phosphoribosyltransferase activity"/>
    <property type="evidence" value="ECO:0007669"/>
    <property type="project" value="UniProtKB-EC"/>
</dbReference>
<comment type="similarity">
    <text evidence="3">Belongs to the UPRTase family.</text>
</comment>
<keyword evidence="5" id="KW-0021">Allosteric enzyme</keyword>
<feature type="domain" description="Phosphoribosyltransferase" evidence="11">
    <location>
        <begin position="13"/>
        <end position="227"/>
    </location>
</feature>
<keyword evidence="8" id="KW-0547">Nucleotide-binding</keyword>
<comment type="cofactor">
    <cofactor evidence="1">
        <name>Mg(2+)</name>
        <dbReference type="ChEBI" id="CHEBI:18420"/>
    </cofactor>
</comment>
<evidence type="ECO:0000256" key="6">
    <source>
        <dbReference type="ARBA" id="ARBA00022676"/>
    </source>
</evidence>
<dbReference type="PANTHER" id="PTHR32315:SF4">
    <property type="entry name" value="URACIL PHOSPHORIBOSYLTRANSFERASE, CHLOROPLASTIC"/>
    <property type="match status" value="1"/>
</dbReference>
<evidence type="ECO:0000313" key="12">
    <source>
        <dbReference type="EMBL" id="QRD03721.1"/>
    </source>
</evidence>
<reference evidence="13" key="1">
    <citation type="journal article" date="2021" name="BMC Genomics">
        <title>Chromosome-level genome assembly and manually-curated proteome of model necrotroph Parastagonospora nodorum Sn15 reveals a genome-wide trove of candidate effector homologs, and redundancy of virulence-related functions within an accessory chromosome.</title>
        <authorList>
            <person name="Bertazzoni S."/>
            <person name="Jones D.A.B."/>
            <person name="Phan H.T."/>
            <person name="Tan K.-C."/>
            <person name="Hane J.K."/>
        </authorList>
    </citation>
    <scope>NUCLEOTIDE SEQUENCE [LARGE SCALE GENOMIC DNA]</scope>
    <source>
        <strain evidence="13">SN15 / ATCC MYA-4574 / FGSC 10173)</strain>
    </source>
</reference>
<dbReference type="SUPFAM" id="SSF53271">
    <property type="entry name" value="PRTase-like"/>
    <property type="match status" value="1"/>
</dbReference>
<dbReference type="Gene3D" id="3.40.50.2020">
    <property type="match status" value="1"/>
</dbReference>
<keyword evidence="9" id="KW-0342">GTP-binding</keyword>
<evidence type="ECO:0000259" key="11">
    <source>
        <dbReference type="Pfam" id="PF14681"/>
    </source>
</evidence>